<name>A0A8J9VCK2_9NEOP</name>
<dbReference type="AlphaFoldDB" id="A0A8J9VCK2"/>
<dbReference type="GO" id="GO:0016787">
    <property type="term" value="F:hydrolase activity"/>
    <property type="evidence" value="ECO:0007669"/>
    <property type="project" value="UniProtKB-KW"/>
</dbReference>
<organism evidence="3 4">
    <name type="scientific">Brenthis ino</name>
    <name type="common">lesser marbled fritillary</name>
    <dbReference type="NCBI Taxonomy" id="405034"/>
    <lineage>
        <taxon>Eukaryota</taxon>
        <taxon>Metazoa</taxon>
        <taxon>Ecdysozoa</taxon>
        <taxon>Arthropoda</taxon>
        <taxon>Hexapoda</taxon>
        <taxon>Insecta</taxon>
        <taxon>Pterygota</taxon>
        <taxon>Neoptera</taxon>
        <taxon>Endopterygota</taxon>
        <taxon>Lepidoptera</taxon>
        <taxon>Glossata</taxon>
        <taxon>Ditrysia</taxon>
        <taxon>Papilionoidea</taxon>
        <taxon>Nymphalidae</taxon>
        <taxon>Heliconiinae</taxon>
        <taxon>Argynnini</taxon>
        <taxon>Brenthis</taxon>
    </lineage>
</organism>
<evidence type="ECO:0000313" key="3">
    <source>
        <dbReference type="EMBL" id="CAH0729287.1"/>
    </source>
</evidence>
<keyword evidence="4" id="KW-1185">Reference proteome</keyword>
<protein>
    <recommendedName>
        <fullName evidence="5">USP domain-containing protein</fullName>
    </recommendedName>
</protein>
<accession>A0A8J9VCK2</accession>
<keyword evidence="2" id="KW-0378">Hydrolase</keyword>
<feature type="non-terminal residue" evidence="3">
    <location>
        <position position="92"/>
    </location>
</feature>
<dbReference type="PANTHER" id="PTHR22975">
    <property type="entry name" value="UBIQUITIN SPECIFIC PROTEINASE"/>
    <property type="match status" value="1"/>
</dbReference>
<evidence type="ECO:0000256" key="1">
    <source>
        <dbReference type="ARBA" id="ARBA00022786"/>
    </source>
</evidence>
<dbReference type="InterPro" id="IPR052398">
    <property type="entry name" value="Ubiquitin_hydrolase_53/54"/>
</dbReference>
<dbReference type="InterPro" id="IPR038765">
    <property type="entry name" value="Papain-like_cys_pep_sf"/>
</dbReference>
<sequence>MVATMATPAHSLYLHGNELRPQHSRENSRDSGIFHTTKGLWNAPGQNNCFLNSAVQVLWHLDIFRRSFRELTGHACLGPSCIFCALKVSVDQ</sequence>
<dbReference type="OrthoDB" id="6772971at2759"/>
<keyword evidence="1" id="KW-0833">Ubl conjugation pathway</keyword>
<dbReference type="Gene3D" id="3.90.70.10">
    <property type="entry name" value="Cysteine proteinases"/>
    <property type="match status" value="1"/>
</dbReference>
<dbReference type="SUPFAM" id="SSF54001">
    <property type="entry name" value="Cysteine proteinases"/>
    <property type="match status" value="1"/>
</dbReference>
<evidence type="ECO:0000256" key="2">
    <source>
        <dbReference type="ARBA" id="ARBA00022801"/>
    </source>
</evidence>
<dbReference type="PANTHER" id="PTHR22975:SF9">
    <property type="entry name" value="ECHINUS SPLICE FORM 3"/>
    <property type="match status" value="1"/>
</dbReference>
<evidence type="ECO:0008006" key="5">
    <source>
        <dbReference type="Google" id="ProtNLM"/>
    </source>
</evidence>
<dbReference type="Proteomes" id="UP000838878">
    <property type="component" value="Chromosome 8"/>
</dbReference>
<dbReference type="EMBL" id="OV170228">
    <property type="protein sequence ID" value="CAH0729287.1"/>
    <property type="molecule type" value="Genomic_DNA"/>
</dbReference>
<evidence type="ECO:0000313" key="4">
    <source>
        <dbReference type="Proteomes" id="UP000838878"/>
    </source>
</evidence>
<proteinExistence type="predicted"/>
<gene>
    <name evidence="3" type="ORF">BINO364_LOCUS14404</name>
</gene>
<reference evidence="3" key="1">
    <citation type="submission" date="2021-12" db="EMBL/GenBank/DDBJ databases">
        <authorList>
            <person name="Martin H S."/>
        </authorList>
    </citation>
    <scope>NUCLEOTIDE SEQUENCE</scope>
</reference>